<evidence type="ECO:0000313" key="2">
    <source>
        <dbReference type="EMBL" id="RHD04585.1"/>
    </source>
</evidence>
<dbReference type="AlphaFoldDB" id="A0A414D589"/>
<proteinExistence type="predicted"/>
<dbReference type="CDD" id="cd00060">
    <property type="entry name" value="FHA"/>
    <property type="match status" value="1"/>
</dbReference>
<dbReference type="Pfam" id="PF00498">
    <property type="entry name" value="FHA"/>
    <property type="match status" value="1"/>
</dbReference>
<evidence type="ECO:0000259" key="1">
    <source>
        <dbReference type="PROSITE" id="PS50006"/>
    </source>
</evidence>
<reference evidence="2 3" key="1">
    <citation type="submission" date="2018-08" db="EMBL/GenBank/DDBJ databases">
        <title>A genome reference for cultivated species of the human gut microbiota.</title>
        <authorList>
            <person name="Zou Y."/>
            <person name="Xue W."/>
            <person name="Luo G."/>
        </authorList>
    </citation>
    <scope>NUCLEOTIDE SEQUENCE [LARGE SCALE GENOMIC DNA]</scope>
    <source>
        <strain evidence="2 3">AM32-2AC</strain>
    </source>
</reference>
<name>A0A414D589_9FIRM</name>
<organism evidence="2 3">
    <name type="scientific">Lachnospira eligens</name>
    <dbReference type="NCBI Taxonomy" id="39485"/>
    <lineage>
        <taxon>Bacteria</taxon>
        <taxon>Bacillati</taxon>
        <taxon>Bacillota</taxon>
        <taxon>Clostridia</taxon>
        <taxon>Lachnospirales</taxon>
        <taxon>Lachnospiraceae</taxon>
        <taxon>Lachnospira</taxon>
    </lineage>
</organism>
<dbReference type="RefSeq" id="WP_118149250.1">
    <property type="nucleotide sequence ID" value="NZ_DAWDTH010000005.1"/>
</dbReference>
<evidence type="ECO:0000313" key="3">
    <source>
        <dbReference type="Proteomes" id="UP000284794"/>
    </source>
</evidence>
<dbReference type="SUPFAM" id="SSF49879">
    <property type="entry name" value="SMAD/FHA domain"/>
    <property type="match status" value="1"/>
</dbReference>
<dbReference type="InterPro" id="IPR008984">
    <property type="entry name" value="SMAD_FHA_dom_sf"/>
</dbReference>
<dbReference type="Gene3D" id="2.60.200.20">
    <property type="match status" value="1"/>
</dbReference>
<protein>
    <submittedName>
        <fullName evidence="2">FHA domain-containing protein</fullName>
    </submittedName>
</protein>
<dbReference type="InterPro" id="IPR000253">
    <property type="entry name" value="FHA_dom"/>
</dbReference>
<feature type="domain" description="FHA" evidence="1">
    <location>
        <begin position="128"/>
        <end position="179"/>
    </location>
</feature>
<dbReference type="Proteomes" id="UP000284794">
    <property type="component" value="Unassembled WGS sequence"/>
</dbReference>
<accession>A0A414D589</accession>
<gene>
    <name evidence="2" type="ORF">DW811_14065</name>
</gene>
<dbReference type="EMBL" id="QSIS01000028">
    <property type="protein sequence ID" value="RHD04585.1"/>
    <property type="molecule type" value="Genomic_DNA"/>
</dbReference>
<dbReference type="PROSITE" id="PS50006">
    <property type="entry name" value="FHA_DOMAIN"/>
    <property type="match status" value="1"/>
</dbReference>
<comment type="caution">
    <text evidence="2">The sequence shown here is derived from an EMBL/GenBank/DDBJ whole genome shotgun (WGS) entry which is preliminary data.</text>
</comment>
<sequence>MQFRVCDKCGKKNPANRFTCIECDADISLLPIKTENEKLSSIRYFKICPVCKHEVDIKNEQEKIRQCPYCGNDAIKRLTVDSVQKQEISQELTENIEYEEDTYDGSISALRLINQRDGKVILIPNGKYMIGAYGDIETDYFWNLNYVSGRHAVIEVTNKEVSIIDNNSKNFTYINGNRIFPNNKNILIDGDVLTLADQKFEVSICR</sequence>